<dbReference type="Proteomes" id="UP001328107">
    <property type="component" value="Unassembled WGS sequence"/>
</dbReference>
<evidence type="ECO:0000313" key="3">
    <source>
        <dbReference type="Proteomes" id="UP001328107"/>
    </source>
</evidence>
<feature type="non-terminal residue" evidence="2">
    <location>
        <position position="1"/>
    </location>
</feature>
<evidence type="ECO:0000256" key="1">
    <source>
        <dbReference type="SAM" id="MobiDB-lite"/>
    </source>
</evidence>
<keyword evidence="3" id="KW-1185">Reference proteome</keyword>
<organism evidence="2 3">
    <name type="scientific">Pristionchus mayeri</name>
    <dbReference type="NCBI Taxonomy" id="1317129"/>
    <lineage>
        <taxon>Eukaryota</taxon>
        <taxon>Metazoa</taxon>
        <taxon>Ecdysozoa</taxon>
        <taxon>Nematoda</taxon>
        <taxon>Chromadorea</taxon>
        <taxon>Rhabditida</taxon>
        <taxon>Rhabditina</taxon>
        <taxon>Diplogasteromorpha</taxon>
        <taxon>Diplogasteroidea</taxon>
        <taxon>Neodiplogasteridae</taxon>
        <taxon>Pristionchus</taxon>
    </lineage>
</organism>
<protein>
    <submittedName>
        <fullName evidence="2">Uncharacterized protein</fullName>
    </submittedName>
</protein>
<proteinExistence type="predicted"/>
<evidence type="ECO:0000313" key="2">
    <source>
        <dbReference type="EMBL" id="GMR45197.1"/>
    </source>
</evidence>
<reference evidence="3" key="1">
    <citation type="submission" date="2022-10" db="EMBL/GenBank/DDBJ databases">
        <title>Genome assembly of Pristionchus species.</title>
        <authorList>
            <person name="Yoshida K."/>
            <person name="Sommer R.J."/>
        </authorList>
    </citation>
    <scope>NUCLEOTIDE SEQUENCE [LARGE SCALE GENOMIC DNA]</scope>
    <source>
        <strain evidence="3">RS5460</strain>
    </source>
</reference>
<gene>
    <name evidence="2" type="ORF">PMAYCL1PPCAC_15392</name>
</gene>
<name>A0AAN5CIS0_9BILA</name>
<sequence>TFKIFIHHCVKFHNGKTKSIEIFAVSIKKRDENWLDTVWNGKEGVSLDWSASMTVAGPESHAHEVGSSTVSESSHRHRGVHRGAVSHGHHHLSIGIPSERGETSVGGPEHPHLALLTTVFSVQRQSEGETDDEKERKKREGVHCWMKG</sequence>
<comment type="caution">
    <text evidence="2">The sequence shown here is derived from an EMBL/GenBank/DDBJ whole genome shotgun (WGS) entry which is preliminary data.</text>
</comment>
<dbReference type="AlphaFoldDB" id="A0AAN5CIS0"/>
<dbReference type="EMBL" id="BTRK01000004">
    <property type="protein sequence ID" value="GMR45197.1"/>
    <property type="molecule type" value="Genomic_DNA"/>
</dbReference>
<accession>A0AAN5CIS0</accession>
<feature type="region of interest" description="Disordered" evidence="1">
    <location>
        <begin position="123"/>
        <end position="148"/>
    </location>
</feature>